<dbReference type="InterPro" id="IPR034804">
    <property type="entry name" value="SQR/QFR_C/D"/>
</dbReference>
<dbReference type="Proteomes" id="UP000442535">
    <property type="component" value="Unassembled WGS sequence"/>
</dbReference>
<evidence type="ECO:0000313" key="3">
    <source>
        <dbReference type="Proteomes" id="UP000442535"/>
    </source>
</evidence>
<dbReference type="SUPFAM" id="SSF81343">
    <property type="entry name" value="Fumarate reductase respiratory complex transmembrane subunits"/>
    <property type="match status" value="1"/>
</dbReference>
<evidence type="ECO:0000313" key="2">
    <source>
        <dbReference type="EMBL" id="MST49566.1"/>
    </source>
</evidence>
<dbReference type="NCBIfam" id="TIGR02046">
    <property type="entry name" value="sdhC_b558_fam"/>
    <property type="match status" value="1"/>
</dbReference>
<accession>A0A7K0K249</accession>
<evidence type="ECO:0000256" key="1">
    <source>
        <dbReference type="SAM" id="Phobius"/>
    </source>
</evidence>
<dbReference type="Gene3D" id="1.20.1300.10">
    <property type="entry name" value="Fumarate reductase/succinate dehydrogenase, transmembrane subunit"/>
    <property type="match status" value="1"/>
</dbReference>
<keyword evidence="1" id="KW-0812">Transmembrane</keyword>
<proteinExistence type="predicted"/>
<protein>
    <submittedName>
        <fullName evidence="2">Succinate dehydrogenase cytochrome b subunit</fullName>
    </submittedName>
</protein>
<comment type="caution">
    <text evidence="2">The sequence shown here is derived from an EMBL/GenBank/DDBJ whole genome shotgun (WGS) entry which is preliminary data.</text>
</comment>
<keyword evidence="3" id="KW-1185">Reference proteome</keyword>
<dbReference type="RefSeq" id="WP_277026999.1">
    <property type="nucleotide sequence ID" value="NZ_JAQYQY010000015.1"/>
</dbReference>
<keyword evidence="1" id="KW-1133">Transmembrane helix</keyword>
<dbReference type="EMBL" id="VUMY01000007">
    <property type="protein sequence ID" value="MST49566.1"/>
    <property type="molecule type" value="Genomic_DNA"/>
</dbReference>
<sequence>MANTTLTTDNRAIKTTVIIKQAMAISGVFFVGFLILHAYGNLKVFLGQTNYNEYALHLRTFLMPILPYEGLLWILRVVLIALILVHIISALVLWHRASAARGSRYMMKKSLATAYAARTVRWGGIILLLFIIFHLAQFTLKFAKIGDAAAYDSHEVMLSASGAVVTDEAMSAMTVTEGNPYAMMFTTFSNWWMVLIYAIAVGALCLHISHGVWSALQTMGWLRRNTQGTIQVISGLVGLLVLVMFLAPPVAILAGLVPAPVMAV</sequence>
<reference evidence="2 3" key="1">
    <citation type="submission" date="2019-08" db="EMBL/GenBank/DDBJ databases">
        <title>In-depth cultivation of the pig gut microbiome towards novel bacterial diversity and tailored functional studies.</title>
        <authorList>
            <person name="Wylensek D."/>
            <person name="Hitch T.C.A."/>
            <person name="Clavel T."/>
        </authorList>
    </citation>
    <scope>NUCLEOTIDE SEQUENCE [LARGE SCALE GENOMIC DNA]</scope>
    <source>
        <strain evidence="2 3">RF-GAM-744-WT-7</strain>
    </source>
</reference>
<organism evidence="2 3">
    <name type="scientific">Mobiluncus porci</name>
    <dbReference type="NCBI Taxonomy" id="2652278"/>
    <lineage>
        <taxon>Bacteria</taxon>
        <taxon>Bacillati</taxon>
        <taxon>Actinomycetota</taxon>
        <taxon>Actinomycetes</taxon>
        <taxon>Actinomycetales</taxon>
        <taxon>Actinomycetaceae</taxon>
        <taxon>Mobiluncus</taxon>
    </lineage>
</organism>
<dbReference type="AlphaFoldDB" id="A0A7K0K249"/>
<feature type="transmembrane region" description="Helical" evidence="1">
    <location>
        <begin position="115"/>
        <end position="136"/>
    </location>
</feature>
<name>A0A7K0K249_9ACTO</name>
<feature type="transmembrane region" description="Helical" evidence="1">
    <location>
        <begin position="21"/>
        <end position="40"/>
    </location>
</feature>
<feature type="transmembrane region" description="Helical" evidence="1">
    <location>
        <begin position="236"/>
        <end position="257"/>
    </location>
</feature>
<keyword evidence="1" id="KW-0472">Membrane</keyword>
<feature type="transmembrane region" description="Helical" evidence="1">
    <location>
        <begin position="191"/>
        <end position="216"/>
    </location>
</feature>
<feature type="transmembrane region" description="Helical" evidence="1">
    <location>
        <begin position="71"/>
        <end position="94"/>
    </location>
</feature>
<dbReference type="GO" id="GO:0016020">
    <property type="term" value="C:membrane"/>
    <property type="evidence" value="ECO:0007669"/>
    <property type="project" value="InterPro"/>
</dbReference>
<dbReference type="CDD" id="cd03498">
    <property type="entry name" value="SQR_TypeB_2_TM"/>
    <property type="match status" value="1"/>
</dbReference>
<dbReference type="InterPro" id="IPR011138">
    <property type="entry name" value="Cytochrome_b-558"/>
</dbReference>
<gene>
    <name evidence="2" type="ORF">FYJ63_04865</name>
</gene>